<reference evidence="1" key="1">
    <citation type="journal article" date="2015" name="Nature">
        <title>Complex archaea that bridge the gap between prokaryotes and eukaryotes.</title>
        <authorList>
            <person name="Spang A."/>
            <person name="Saw J.H."/>
            <person name="Jorgensen S.L."/>
            <person name="Zaremba-Niedzwiedzka K."/>
            <person name="Martijn J."/>
            <person name="Lind A.E."/>
            <person name="van Eijk R."/>
            <person name="Schleper C."/>
            <person name="Guy L."/>
            <person name="Ettema T.J."/>
        </authorList>
    </citation>
    <scope>NUCLEOTIDE SEQUENCE</scope>
</reference>
<accession>A0A0F9RVS1</accession>
<gene>
    <name evidence="1" type="ORF">LCGC14_0848570</name>
</gene>
<dbReference type="AlphaFoldDB" id="A0A0F9RVS1"/>
<protein>
    <submittedName>
        <fullName evidence="1">Uncharacterized protein</fullName>
    </submittedName>
</protein>
<dbReference type="EMBL" id="LAZR01002519">
    <property type="protein sequence ID" value="KKN28991.1"/>
    <property type="molecule type" value="Genomic_DNA"/>
</dbReference>
<name>A0A0F9RVS1_9ZZZZ</name>
<evidence type="ECO:0000313" key="1">
    <source>
        <dbReference type="EMBL" id="KKN28991.1"/>
    </source>
</evidence>
<sequence length="336" mass="38796">MGFTLRIINAPHAAAKWNGNFAENSFNYTPTADSGWLNIEQAWDYPSDPRGVTTLRVWVIDFQNNTLIDTRNLGPVDEGGEYEFNCVTKELEGVTVEPPPVVTLPFLDLIVGWLVSVSDFFYEAYLEVNSWVWPFRGLAFPLHLIYRAFFYVAHYFGVFAEYMVMVATRIVQIFSLEQITAYLQNVIDAAFNAWDWISNAFGNVWNIIDDWWTAATLTVQGWIEIATEGFTNLKVLWDEFWVITWPRWTATLAALGSQIGDFFTNTLPDLLSYLKLENWWNGKLFAIDGLIGSKIVEWFPFYDNLVEIWNDIVEFFSDPGEFLLSRLADWFLGPEE</sequence>
<proteinExistence type="predicted"/>
<comment type="caution">
    <text evidence="1">The sequence shown here is derived from an EMBL/GenBank/DDBJ whole genome shotgun (WGS) entry which is preliminary data.</text>
</comment>
<organism evidence="1">
    <name type="scientific">marine sediment metagenome</name>
    <dbReference type="NCBI Taxonomy" id="412755"/>
    <lineage>
        <taxon>unclassified sequences</taxon>
        <taxon>metagenomes</taxon>
        <taxon>ecological metagenomes</taxon>
    </lineage>
</organism>